<dbReference type="Proteomes" id="UP000886805">
    <property type="component" value="Unassembled WGS sequence"/>
</dbReference>
<organism evidence="1 2">
    <name type="scientific">Candidatus Anaerobutyricum stercoripullorum</name>
    <dbReference type="NCBI Taxonomy" id="2838456"/>
    <lineage>
        <taxon>Bacteria</taxon>
        <taxon>Bacillati</taxon>
        <taxon>Bacillota</taxon>
        <taxon>Clostridia</taxon>
        <taxon>Lachnospirales</taxon>
        <taxon>Lachnospiraceae</taxon>
        <taxon>Anaerobutyricum</taxon>
    </lineage>
</organism>
<comment type="caution">
    <text evidence="1">The sequence shown here is derived from an EMBL/GenBank/DDBJ whole genome shotgun (WGS) entry which is preliminary data.</text>
</comment>
<dbReference type="EMBL" id="DXEQ01000065">
    <property type="protein sequence ID" value="HIX71819.1"/>
    <property type="molecule type" value="Genomic_DNA"/>
</dbReference>
<gene>
    <name evidence="1" type="ORF">H9849_02230</name>
</gene>
<protein>
    <submittedName>
        <fullName evidence="1">Uncharacterized protein</fullName>
    </submittedName>
</protein>
<dbReference type="AlphaFoldDB" id="A0A9D2BE04"/>
<proteinExistence type="predicted"/>
<accession>A0A9D2BE04</accession>
<sequence length="88" mass="10178">MTAEQQKLVPQRDEDLKAGNYTVINSEATKNFNVYVVGEKHKEAMDYINILLDRSTDNVLGYGIKMGSQKKFGVSFWDEEDIPEEYRK</sequence>
<reference evidence="1" key="1">
    <citation type="journal article" date="2021" name="PeerJ">
        <title>Extensive microbial diversity within the chicken gut microbiome revealed by metagenomics and culture.</title>
        <authorList>
            <person name="Gilroy R."/>
            <person name="Ravi A."/>
            <person name="Getino M."/>
            <person name="Pursley I."/>
            <person name="Horton D.L."/>
            <person name="Alikhan N.F."/>
            <person name="Baker D."/>
            <person name="Gharbi K."/>
            <person name="Hall N."/>
            <person name="Watson M."/>
            <person name="Adriaenssens E.M."/>
            <person name="Foster-Nyarko E."/>
            <person name="Jarju S."/>
            <person name="Secka A."/>
            <person name="Antonio M."/>
            <person name="Oren A."/>
            <person name="Chaudhuri R.R."/>
            <person name="La Ragione R."/>
            <person name="Hildebrand F."/>
            <person name="Pallen M.J."/>
        </authorList>
    </citation>
    <scope>NUCLEOTIDE SEQUENCE</scope>
    <source>
        <strain evidence="1">ChiSxjej3B15-1167</strain>
    </source>
</reference>
<reference evidence="1" key="2">
    <citation type="submission" date="2021-04" db="EMBL/GenBank/DDBJ databases">
        <authorList>
            <person name="Gilroy R."/>
        </authorList>
    </citation>
    <scope>NUCLEOTIDE SEQUENCE</scope>
    <source>
        <strain evidence="1">ChiSxjej3B15-1167</strain>
    </source>
</reference>
<evidence type="ECO:0000313" key="2">
    <source>
        <dbReference type="Proteomes" id="UP000886805"/>
    </source>
</evidence>
<name>A0A9D2BE04_9FIRM</name>
<evidence type="ECO:0000313" key="1">
    <source>
        <dbReference type="EMBL" id="HIX71819.1"/>
    </source>
</evidence>